<dbReference type="OMA" id="DTHISCP"/>
<keyword evidence="2" id="KW-0732">Signal</keyword>
<dbReference type="AlphaFoldDB" id="A0A0E0M0Y3"/>
<dbReference type="EnsemblPlants" id="OPUNC09G07990.1">
    <property type="protein sequence ID" value="OPUNC09G07990.1"/>
    <property type="gene ID" value="OPUNC09G07990"/>
</dbReference>
<feature type="compositionally biased region" description="Low complexity" evidence="1">
    <location>
        <begin position="45"/>
        <end position="58"/>
    </location>
</feature>
<protein>
    <submittedName>
        <fullName evidence="3">Uncharacterized protein</fullName>
    </submittedName>
</protein>
<accession>A0A0E0M0Y3</accession>
<evidence type="ECO:0000256" key="2">
    <source>
        <dbReference type="SAM" id="SignalP"/>
    </source>
</evidence>
<feature type="chain" id="PRO_5007399051" evidence="2">
    <location>
        <begin position="29"/>
        <end position="74"/>
    </location>
</feature>
<proteinExistence type="predicted"/>
<name>A0A0E0M0Y3_ORYPU</name>
<keyword evidence="4" id="KW-1185">Reference proteome</keyword>
<dbReference type="HOGENOM" id="CLU_196302_1_0_1"/>
<evidence type="ECO:0000313" key="3">
    <source>
        <dbReference type="EnsemblPlants" id="OPUNC09G08010.1"/>
    </source>
</evidence>
<feature type="region of interest" description="Disordered" evidence="1">
    <location>
        <begin position="31"/>
        <end position="74"/>
    </location>
</feature>
<dbReference type="Gramene" id="OPUNC09G07990.1">
    <property type="protein sequence ID" value="OPUNC09G07990.1"/>
    <property type="gene ID" value="OPUNC09G07990"/>
</dbReference>
<dbReference type="Gramene" id="OPUNC09G08010.1">
    <property type="protein sequence ID" value="OPUNC09G08010.1"/>
    <property type="gene ID" value="OPUNC09G08010"/>
</dbReference>
<sequence>MEVGGKGAAALVFLLLVAASLNADVAAARRLGDDGSGRQQPPPLVSVSKVSSGPSGCSNDPNISGRRCAPPKIP</sequence>
<evidence type="ECO:0000256" key="1">
    <source>
        <dbReference type="SAM" id="MobiDB-lite"/>
    </source>
</evidence>
<organism evidence="3">
    <name type="scientific">Oryza punctata</name>
    <name type="common">Red rice</name>
    <dbReference type="NCBI Taxonomy" id="4537"/>
    <lineage>
        <taxon>Eukaryota</taxon>
        <taxon>Viridiplantae</taxon>
        <taxon>Streptophyta</taxon>
        <taxon>Embryophyta</taxon>
        <taxon>Tracheophyta</taxon>
        <taxon>Spermatophyta</taxon>
        <taxon>Magnoliopsida</taxon>
        <taxon>Liliopsida</taxon>
        <taxon>Poales</taxon>
        <taxon>Poaceae</taxon>
        <taxon>BOP clade</taxon>
        <taxon>Oryzoideae</taxon>
        <taxon>Oryzeae</taxon>
        <taxon>Oryzinae</taxon>
        <taxon>Oryza</taxon>
    </lineage>
</organism>
<dbReference type="EnsemblPlants" id="OPUNC09G08010.1">
    <property type="protein sequence ID" value="OPUNC09G08010.1"/>
    <property type="gene ID" value="OPUNC09G08010"/>
</dbReference>
<reference evidence="3" key="2">
    <citation type="submission" date="2018-05" db="EMBL/GenBank/DDBJ databases">
        <title>OpunRS2 (Oryza punctata Reference Sequence Version 2).</title>
        <authorList>
            <person name="Zhang J."/>
            <person name="Kudrna D."/>
            <person name="Lee S."/>
            <person name="Talag J."/>
            <person name="Welchert J."/>
            <person name="Wing R.A."/>
        </authorList>
    </citation>
    <scope>NUCLEOTIDE SEQUENCE [LARGE SCALE GENOMIC DNA]</scope>
</reference>
<evidence type="ECO:0000313" key="4">
    <source>
        <dbReference type="Proteomes" id="UP000026962"/>
    </source>
</evidence>
<feature type="signal peptide" evidence="2">
    <location>
        <begin position="1"/>
        <end position="28"/>
    </location>
</feature>
<dbReference type="Proteomes" id="UP000026962">
    <property type="component" value="Chromosome 9"/>
</dbReference>
<reference evidence="3" key="1">
    <citation type="submission" date="2015-04" db="UniProtKB">
        <authorList>
            <consortium name="EnsemblPlants"/>
        </authorList>
    </citation>
    <scope>IDENTIFICATION</scope>
</reference>